<dbReference type="Proteomes" id="UP000644140">
    <property type="component" value="Chromosome"/>
</dbReference>
<sequence>MKKLIYPLVISVIFAGCTTTKISPEIRNQLNQTQMKLQVQPVAILVNSCLLTNELGKDLILNQPTQLTSEKFIQTFSKQLNQNGVQISEIASPFICGSMPEEQLKKYDILINKDSKRAEITNYPFLNTTNSNMNVDQQKAVLAFNQYIAKSNEVILANSRNKKLALPLPILEPETINTLKDWSKSNYIFVVSLDGLKASAGSKLAMGALSVGVTLATMGAGAGLVTTYIPKQGQFYSVRLFDLGKQEFVWNKYSTLDGNIFSTKNHTMEVHTVLDPLFENKQE</sequence>
<name>A0A8I1ACU0_ACIBZ</name>
<dbReference type="EMBL" id="CP092085">
    <property type="protein sequence ID" value="UUN98208.1"/>
    <property type="molecule type" value="Genomic_DNA"/>
</dbReference>
<gene>
    <name evidence="1" type="ORF">I9054_001675</name>
</gene>
<reference evidence="1" key="1">
    <citation type="submission" date="2022-02" db="EMBL/GenBank/DDBJ databases">
        <title>Characterization of Tn125 harboring carbapenem-resistant Acinetobacter bereziniae clinical isolates.</title>
        <authorList>
            <person name="Wong N.-K."/>
            <person name="Pan Q."/>
        </authorList>
    </citation>
    <scope>NUCLEOTIDE SEQUENCE</scope>
    <source>
        <strain evidence="1">GD03393</strain>
    </source>
</reference>
<dbReference type="RefSeq" id="WP_151781514.1">
    <property type="nucleotide sequence ID" value="NZ_CP066121.1"/>
</dbReference>
<protein>
    <submittedName>
        <fullName evidence="1">Uncharacterized protein</fullName>
    </submittedName>
</protein>
<proteinExistence type="predicted"/>
<organism evidence="1 2">
    <name type="scientific">Acinetobacter bereziniae</name>
    <name type="common">Acinetobacter genomosp. 10</name>
    <dbReference type="NCBI Taxonomy" id="106648"/>
    <lineage>
        <taxon>Bacteria</taxon>
        <taxon>Pseudomonadati</taxon>
        <taxon>Pseudomonadota</taxon>
        <taxon>Gammaproteobacteria</taxon>
        <taxon>Moraxellales</taxon>
        <taxon>Moraxellaceae</taxon>
        <taxon>Acinetobacter</taxon>
    </lineage>
</organism>
<evidence type="ECO:0000313" key="2">
    <source>
        <dbReference type="Proteomes" id="UP000644140"/>
    </source>
</evidence>
<dbReference type="PROSITE" id="PS51257">
    <property type="entry name" value="PROKAR_LIPOPROTEIN"/>
    <property type="match status" value="1"/>
</dbReference>
<evidence type="ECO:0000313" key="1">
    <source>
        <dbReference type="EMBL" id="UUN98208.1"/>
    </source>
</evidence>
<dbReference type="AlphaFoldDB" id="A0A8I1ACU0"/>
<accession>A0A8I1ACU0</accession>